<organism evidence="4 5">
    <name type="scientific">Selenobaculum gibii</name>
    <dbReference type="NCBI Taxonomy" id="3054208"/>
    <lineage>
        <taxon>Bacteria</taxon>
        <taxon>Bacillati</taxon>
        <taxon>Bacillota</taxon>
        <taxon>Negativicutes</taxon>
        <taxon>Selenomonadales</taxon>
        <taxon>Selenomonadaceae</taxon>
        <taxon>Selenobaculum</taxon>
    </lineage>
</organism>
<sequence>MEAYKIKLDAFEGPLDLLMHLIEKNKINIYDIPIAEITEQYMGYLEQFQEFNIEIASGFLVMAATLLQIKSRVLLPKPPKSENDVAEEEIDPRQELVERLLEYKRFKEVSEVLDQLAVKQAKYFFKQPESLTTRYLPLEGLPLSSLVNAFKAVLSSAVEEAAIVERDPFTIEEKMEDIIFLLQKNKKTVLFTDTFSCISNKAEMVTTFLALLELIKLKRIFIEQQYAFAPIYIKLKGENDNVL</sequence>
<dbReference type="EMBL" id="CP120678">
    <property type="protein sequence ID" value="WIW69642.1"/>
    <property type="molecule type" value="Genomic_DNA"/>
</dbReference>
<comment type="subunit">
    <text evidence="3">Component of a cohesin-like complex composed of ScpA, ScpB and the Smc homodimer, in which ScpA and ScpB bind to the head domain of Smc. The presence of the three proteins is required for the association of the complex with DNA.</text>
</comment>
<dbReference type="Gene3D" id="6.10.250.2410">
    <property type="match status" value="1"/>
</dbReference>
<proteinExistence type="inferred from homology"/>
<dbReference type="KEGG" id="sgbi:P3F81_06845"/>
<dbReference type="InterPro" id="IPR023093">
    <property type="entry name" value="ScpA-like_C"/>
</dbReference>
<dbReference type="InterPro" id="IPR003768">
    <property type="entry name" value="ScpA"/>
</dbReference>
<keyword evidence="3" id="KW-0131">Cell cycle</keyword>
<comment type="subcellular location">
    <subcellularLocation>
        <location evidence="3">Cytoplasm</location>
    </subcellularLocation>
    <text evidence="3">Associated with two foci at the outer edges of the nucleoid region in young cells, and at four foci within both cell halves in older cells.</text>
</comment>
<dbReference type="RefSeq" id="WP_147668971.1">
    <property type="nucleotide sequence ID" value="NZ_CP120678.1"/>
</dbReference>
<dbReference type="Proteomes" id="UP001243623">
    <property type="component" value="Chromosome"/>
</dbReference>
<dbReference type="Pfam" id="PF02616">
    <property type="entry name" value="SMC_ScpA"/>
    <property type="match status" value="1"/>
</dbReference>
<gene>
    <name evidence="3" type="primary">scpA</name>
    <name evidence="4" type="ORF">P3F81_06845</name>
</gene>
<dbReference type="PANTHER" id="PTHR33969">
    <property type="entry name" value="SEGREGATION AND CONDENSATION PROTEIN A"/>
    <property type="match status" value="1"/>
</dbReference>
<evidence type="ECO:0000313" key="4">
    <source>
        <dbReference type="EMBL" id="WIW69642.1"/>
    </source>
</evidence>
<accession>A0A9Y2AGG0</accession>
<evidence type="ECO:0000313" key="5">
    <source>
        <dbReference type="Proteomes" id="UP001243623"/>
    </source>
</evidence>
<dbReference type="GO" id="GO:0051301">
    <property type="term" value="P:cell division"/>
    <property type="evidence" value="ECO:0007669"/>
    <property type="project" value="UniProtKB-KW"/>
</dbReference>
<keyword evidence="3" id="KW-0963">Cytoplasm</keyword>
<comment type="similarity">
    <text evidence="3">Belongs to the ScpA family.</text>
</comment>
<keyword evidence="1 3" id="KW-0159">Chromosome partition</keyword>
<evidence type="ECO:0000256" key="3">
    <source>
        <dbReference type="HAMAP-Rule" id="MF_01805"/>
    </source>
</evidence>
<evidence type="ECO:0000256" key="2">
    <source>
        <dbReference type="ARBA" id="ARBA00044777"/>
    </source>
</evidence>
<evidence type="ECO:0000256" key="1">
    <source>
        <dbReference type="ARBA" id="ARBA00022829"/>
    </source>
</evidence>
<protein>
    <recommendedName>
        <fullName evidence="2 3">Segregation and condensation protein A</fullName>
    </recommendedName>
</protein>
<comment type="function">
    <text evidence="3">Participates in chromosomal partition during cell division. May act via the formation of a condensin-like complex containing Smc and ScpB that pull DNA away from mid-cell into both cell halves.</text>
</comment>
<dbReference type="HAMAP" id="MF_01805">
    <property type="entry name" value="ScpA"/>
    <property type="match status" value="1"/>
</dbReference>
<dbReference type="AlphaFoldDB" id="A0A9Y2AGG0"/>
<dbReference type="GO" id="GO:0005737">
    <property type="term" value="C:cytoplasm"/>
    <property type="evidence" value="ECO:0007669"/>
    <property type="project" value="UniProtKB-SubCell"/>
</dbReference>
<dbReference type="PANTHER" id="PTHR33969:SF2">
    <property type="entry name" value="SEGREGATION AND CONDENSATION PROTEIN A"/>
    <property type="match status" value="1"/>
</dbReference>
<dbReference type="GO" id="GO:0007059">
    <property type="term" value="P:chromosome segregation"/>
    <property type="evidence" value="ECO:0007669"/>
    <property type="project" value="UniProtKB-UniRule"/>
</dbReference>
<dbReference type="GO" id="GO:0006260">
    <property type="term" value="P:DNA replication"/>
    <property type="evidence" value="ECO:0007669"/>
    <property type="project" value="UniProtKB-UniRule"/>
</dbReference>
<name>A0A9Y2AGG0_9FIRM</name>
<reference evidence="4" key="1">
    <citation type="submission" date="2023-03" db="EMBL/GenBank/DDBJ databases">
        <title>Selenobaculum gbiensis gen. nov. sp. nov., a new bacterium isolated from the gut microbiota of IBD patient.</title>
        <authorList>
            <person name="Yeo S."/>
            <person name="Park H."/>
            <person name="Huh C.S."/>
        </authorList>
    </citation>
    <scope>NUCLEOTIDE SEQUENCE</scope>
    <source>
        <strain evidence="4">ICN-92133</strain>
    </source>
</reference>
<keyword evidence="5" id="KW-1185">Reference proteome</keyword>
<keyword evidence="3" id="KW-0132">Cell division</keyword>
<dbReference type="Gene3D" id="1.10.10.580">
    <property type="entry name" value="Structural maintenance of chromosome 1. Chain E"/>
    <property type="match status" value="1"/>
</dbReference>